<sequence>MRGSIIASYIDEEYKIRKAYANKKRQKCVVEGEKQCEKCVYFEICVDVKEKCNEV</sequence>
<proteinExistence type="predicted"/>
<protein>
    <submittedName>
        <fullName evidence="1">Uncharacterized protein</fullName>
    </submittedName>
</protein>
<reference evidence="1" key="1">
    <citation type="journal article" date="2021" name="Proc. Natl. Acad. Sci. U.S.A.">
        <title>A Catalog of Tens of Thousands of Viruses from Human Metagenomes Reveals Hidden Associations with Chronic Diseases.</title>
        <authorList>
            <person name="Tisza M.J."/>
            <person name="Buck C.B."/>
        </authorList>
    </citation>
    <scope>NUCLEOTIDE SEQUENCE</scope>
    <source>
        <strain evidence="1">Ctylc9</strain>
    </source>
</reference>
<organism evidence="1">
    <name type="scientific">Siphoviridae sp. ctylc9</name>
    <dbReference type="NCBI Taxonomy" id="2827977"/>
    <lineage>
        <taxon>Viruses</taxon>
        <taxon>Duplodnaviria</taxon>
        <taxon>Heunggongvirae</taxon>
        <taxon>Uroviricota</taxon>
        <taxon>Caudoviricetes</taxon>
    </lineage>
</organism>
<evidence type="ECO:0000313" key="1">
    <source>
        <dbReference type="EMBL" id="DAF47331.1"/>
    </source>
</evidence>
<name>A0A8S5S937_9CAUD</name>
<dbReference type="EMBL" id="BK032554">
    <property type="protein sequence ID" value="DAF47331.1"/>
    <property type="molecule type" value="Genomic_DNA"/>
</dbReference>
<accession>A0A8S5S937</accession>